<feature type="domain" description="HipA-like C-terminal" evidence="4">
    <location>
        <begin position="208"/>
        <end position="426"/>
    </location>
</feature>
<keyword evidence="2" id="KW-0808">Transferase</keyword>
<dbReference type="InterPro" id="IPR012893">
    <property type="entry name" value="HipA-like_C"/>
</dbReference>
<proteinExistence type="inferred from homology"/>
<gene>
    <name evidence="5" type="ORF">Ga0061064_1326</name>
</gene>
<evidence type="ECO:0000313" key="6">
    <source>
        <dbReference type="Proteomes" id="UP000182598"/>
    </source>
</evidence>
<dbReference type="PANTHER" id="PTHR37419">
    <property type="entry name" value="SERINE/THREONINE-PROTEIN KINASE TOXIN HIPA"/>
    <property type="match status" value="1"/>
</dbReference>
<dbReference type="PANTHER" id="PTHR37419:SF8">
    <property type="entry name" value="TOXIN YJJJ"/>
    <property type="match status" value="1"/>
</dbReference>
<sequence>MGITSRNILITLRAGPESAKNLALRFGVNVSTMSRQLNKLGDQVIKAAAGRSTLWYAARTIAGVPNQHIPIYRVNRQGHAEQFATLTPVFPEQSYVVKYQRAANDTEWRHYMSLPWWMSDMRPQGFLGRIYAQSLVLRGVVTQADPIKWQEDDVLRVLINEPAEHVGNLLIGEYAYQQWLESQPSASLNRTAIAARADAIAAGEHFDSSAKGEQPKLLATVNKQPSIIKFSGRLHARQSNANAENIVARRWADLLFAEAHAARAMNAVQPAIAAHNTSFETANRVFMQSQRFDRIPPRGRVGVVSLQSLDLEFVGQGQTSWPELTAALCAENVVSEQAQLQATIAWAFGQLIGNTDMHLGNLSVLHEGRRPYQLAPVYDMLPMHYAPNTSGDMKNDVYRPKLNSYVRQVHWLAALAMAHEFWPAVINDSSISEGFREIARQQYAVVQAFAETINRMA</sequence>
<evidence type="ECO:0000259" key="4">
    <source>
        <dbReference type="Pfam" id="PF07804"/>
    </source>
</evidence>
<protein>
    <submittedName>
        <fullName evidence="5">HipA-like C-terminal domain</fullName>
    </submittedName>
</protein>
<evidence type="ECO:0000256" key="1">
    <source>
        <dbReference type="ARBA" id="ARBA00010164"/>
    </source>
</evidence>
<dbReference type="AlphaFoldDB" id="A0A0K6H4B5"/>
<name>A0A0K6H4B5_9GAMM</name>
<evidence type="ECO:0000256" key="2">
    <source>
        <dbReference type="ARBA" id="ARBA00022679"/>
    </source>
</evidence>
<dbReference type="EMBL" id="CYHB01000003">
    <property type="protein sequence ID" value="CUA85834.1"/>
    <property type="molecule type" value="Genomic_DNA"/>
</dbReference>
<keyword evidence="3" id="KW-0418">Kinase</keyword>
<dbReference type="NCBIfam" id="NF007297">
    <property type="entry name" value="PRK09775.1"/>
    <property type="match status" value="1"/>
</dbReference>
<dbReference type="InterPro" id="IPR052028">
    <property type="entry name" value="HipA_Ser/Thr_kinase"/>
</dbReference>
<dbReference type="Proteomes" id="UP000182598">
    <property type="component" value="Unassembled WGS sequence"/>
</dbReference>
<evidence type="ECO:0000256" key="3">
    <source>
        <dbReference type="ARBA" id="ARBA00022777"/>
    </source>
</evidence>
<reference evidence="6" key="1">
    <citation type="submission" date="2015-08" db="EMBL/GenBank/DDBJ databases">
        <authorList>
            <person name="Varghese N."/>
        </authorList>
    </citation>
    <scope>NUCLEOTIDE SEQUENCE [LARGE SCALE GENOMIC DNA]</scope>
    <source>
        <strain evidence="6">DSM 27808</strain>
    </source>
</reference>
<dbReference type="GO" id="GO:0005829">
    <property type="term" value="C:cytosol"/>
    <property type="evidence" value="ECO:0007669"/>
    <property type="project" value="TreeGrafter"/>
</dbReference>
<dbReference type="Pfam" id="PF07804">
    <property type="entry name" value="HipA_C"/>
    <property type="match status" value="1"/>
</dbReference>
<evidence type="ECO:0000313" key="5">
    <source>
        <dbReference type="EMBL" id="CUA85834.1"/>
    </source>
</evidence>
<accession>A0A0K6H4B5</accession>
<organism evidence="5 6">
    <name type="scientific">Pseudidiomarina woesei</name>
    <dbReference type="NCBI Taxonomy" id="1381080"/>
    <lineage>
        <taxon>Bacteria</taxon>
        <taxon>Pseudomonadati</taxon>
        <taxon>Pseudomonadota</taxon>
        <taxon>Gammaproteobacteria</taxon>
        <taxon>Alteromonadales</taxon>
        <taxon>Idiomarinaceae</taxon>
        <taxon>Pseudidiomarina</taxon>
    </lineage>
</organism>
<dbReference type="GO" id="GO:0004674">
    <property type="term" value="F:protein serine/threonine kinase activity"/>
    <property type="evidence" value="ECO:0007669"/>
    <property type="project" value="TreeGrafter"/>
</dbReference>
<comment type="similarity">
    <text evidence="1">Belongs to the HipA Ser/Thr kinase family.</text>
</comment>
<keyword evidence="6" id="KW-1185">Reference proteome</keyword>
<dbReference type="OrthoDB" id="8555656at2"/>